<gene>
    <name evidence="1" type="ORF">EDD76_104286</name>
</gene>
<accession>A0A4R1R2I7</accession>
<organism evidence="1 2">
    <name type="scientific">Kineothrix alysoides</name>
    <dbReference type="NCBI Taxonomy" id="1469948"/>
    <lineage>
        <taxon>Bacteria</taxon>
        <taxon>Bacillati</taxon>
        <taxon>Bacillota</taxon>
        <taxon>Clostridia</taxon>
        <taxon>Lachnospirales</taxon>
        <taxon>Lachnospiraceae</taxon>
        <taxon>Kineothrix</taxon>
    </lineage>
</organism>
<reference evidence="1 2" key="1">
    <citation type="submission" date="2019-03" db="EMBL/GenBank/DDBJ databases">
        <title>Genomic Encyclopedia of Type Strains, Phase IV (KMG-IV): sequencing the most valuable type-strain genomes for metagenomic binning, comparative biology and taxonomic classification.</title>
        <authorList>
            <person name="Goeker M."/>
        </authorList>
    </citation>
    <scope>NUCLEOTIDE SEQUENCE [LARGE SCALE GENOMIC DNA]</scope>
    <source>
        <strain evidence="1 2">DSM 100556</strain>
    </source>
</reference>
<protein>
    <submittedName>
        <fullName evidence="1">Uncharacterized protein</fullName>
    </submittedName>
</protein>
<dbReference type="RefSeq" id="WP_031392197.1">
    <property type="nucleotide sequence ID" value="NZ_JPNB01000002.1"/>
</dbReference>
<comment type="caution">
    <text evidence="1">The sequence shown here is derived from an EMBL/GenBank/DDBJ whole genome shotgun (WGS) entry which is preliminary data.</text>
</comment>
<evidence type="ECO:0000313" key="2">
    <source>
        <dbReference type="Proteomes" id="UP000295718"/>
    </source>
</evidence>
<dbReference type="EMBL" id="SLUO01000004">
    <property type="protein sequence ID" value="TCL59548.1"/>
    <property type="molecule type" value="Genomic_DNA"/>
</dbReference>
<dbReference type="AlphaFoldDB" id="A0A4R1R2I7"/>
<proteinExistence type="predicted"/>
<keyword evidence="2" id="KW-1185">Reference proteome</keyword>
<evidence type="ECO:0000313" key="1">
    <source>
        <dbReference type="EMBL" id="TCL59548.1"/>
    </source>
</evidence>
<dbReference type="Proteomes" id="UP000295718">
    <property type="component" value="Unassembled WGS sequence"/>
</dbReference>
<dbReference type="OrthoDB" id="2052901at2"/>
<sequence length="106" mass="12421">MLNKEKIKKQFEGKTEEESLRILAEQYNISWTLQPTSCKFWFTKVFTYCSESQLEYQLNLFLWFINFIVVPITNSCFNEEATVLLGCTCPCGHKQTILYFTLSPNA</sequence>
<name>A0A4R1R2I7_9FIRM</name>